<comment type="subcellular location">
    <subcellularLocation>
        <location evidence="2">Endoplasmic reticulum lumen</location>
    </subcellularLocation>
</comment>
<dbReference type="CDD" id="cd06432">
    <property type="entry name" value="GT8_HUGT1_C_like"/>
    <property type="match status" value="1"/>
</dbReference>
<dbReference type="InterPro" id="IPR009448">
    <property type="entry name" value="UDP-g_GGtrans"/>
</dbReference>
<evidence type="ECO:0000256" key="6">
    <source>
        <dbReference type="SAM" id="MobiDB-lite"/>
    </source>
</evidence>
<dbReference type="Pfam" id="PF18401">
    <property type="entry name" value="Thioredoxin_13"/>
    <property type="match status" value="1"/>
</dbReference>
<dbReference type="InterPro" id="IPR029044">
    <property type="entry name" value="Nucleotide-diphossugar_trans"/>
</dbReference>
<dbReference type="Pfam" id="PF18400">
    <property type="entry name" value="Thioredoxin_12"/>
    <property type="match status" value="1"/>
</dbReference>
<name>A0ABR1FQV1_AURAN</name>
<feature type="domain" description="UGGT thioredoxin-like" evidence="8">
    <location>
        <begin position="37"/>
        <end position="242"/>
    </location>
</feature>
<keyword evidence="13" id="KW-1185">Reference proteome</keyword>
<feature type="domain" description="UGGT thioredoxin-like" evidence="10">
    <location>
        <begin position="474"/>
        <end position="744"/>
    </location>
</feature>
<dbReference type="Pfam" id="PF18402">
    <property type="entry name" value="Thioredoxin_14"/>
    <property type="match status" value="1"/>
</dbReference>
<dbReference type="PANTHER" id="PTHR11226:SF0">
    <property type="entry name" value="UDP-GLUCOSE:GLYCOPROTEIN GLUCOSYLTRANSFERASE"/>
    <property type="match status" value="1"/>
</dbReference>
<evidence type="ECO:0000313" key="13">
    <source>
        <dbReference type="Proteomes" id="UP001363151"/>
    </source>
</evidence>
<evidence type="ECO:0000259" key="10">
    <source>
        <dbReference type="Pfam" id="PF18402"/>
    </source>
</evidence>
<sequence length="1494" mass="160458">MLMAFASLVAVAATLLAQASARSIEITLTAPWKSSAASPLVEAAEFFAEEGAAEFWAFLEAVGGGFGDAKARKTIDGAFSGPYASATHEEVGAIALDYGEESLPPLRAALLKLSLATREYAPRVEAHRALAASLPACDGATSFRAVVSSPGHADRVACAPGDVAAAVAAAEAPVCGGDGCDDATHLLGSEVPYPGGAPPSAPTVQLVGDVSAPEFPRWHAACKALADAGAASYFLRHGPPAAAALADATYLQGFGANLDIKNMEYRNFDDEKKSEDGEAEVAPEDVRFEEGAEVGGVVFSTLHARRPGLGPELKKLEDALLEEASASSGELKMWRTRDLALQATAAILDAPDGLKKLRELASDFPSHASALSTLKVREELRTGAAYASQFALQSGMGQRALLFLGGAAHDLSSPTLSVHGMLKAVRDEVRELGALDALDVGSVDTKQQLLKLAERGQGRRRAAVKRVDLLSGSKGAVCYANNLEKDAMYKRWPSNVDQLLYPSWNLASIAKNLYTAVFFLDASTVEALEAVHIASLMMRQGYPVRVAFVLGDAADAADDDDAGDFASAFEEDAAAAGTFDLDDAGQAAVVAAYVAARRRRGSAAGNGDAVAGRDVAALAALARAARGPRCSWEFLATLALNAGEEDAKPGFETSKRAGAKKDGWKALRGEDFPGLKDVALTVDAQRACASAKGVSFAGSMALNGIVMDGLDVQGALLPLLGEEQRRMAQLVHRGAIDDGTKNVYGKALLQGAGRQEPEEPTEEDELDDMFAAMDPYGDPYGDPYADEPEPAGAASRARCASPSPRRRGDRRRGARRPSDGEACGAGEACLFANGRKVPGSYVRSVPDVSLVVDLEAPMAAAVEDVLGEAASDAATLAARVFLGKRASRPRNDVEGVLNEMLEQAPEVGILTLESGGGGDDDSSTKPAVTALLDPLSEAAQRAAPILLALRDVLGLKIKICLQPDPELSEVPLQKYYRFSLDAESVGASSRPPKALFSGLPKTHVLTLRVDTPESWDVQMVTAAQDPDNLRCEGPGPCGDDASSGELSKIGYALKSLVVMGQCYDVVHRKPPNGLQIELVDRATGESRHDTLVMQNLGYFQLRAGPGYWKVDLANGTKSRELYETVEASDRRGFGYRSRRRGVGNVFDAAAPASDGVAVVVDDFEASAHQLRVRKRAGMEDVELLGDKADDDDDSGGGYFSGFFSKKAPKANDDLDTVHVFSLATGALYERMLKIMMLSVRKRTSGPVKFWLFENYLTPEFKNDAQKLAAAKGFDVAYVTYKWPEWLRRQTVKQRIIWGYKILFLDVLFPLDVKKVIYVDADQVVRGDLRELWDTDMGGKPYGYVPFCDSRPETLGYQFWRSGYWKDHLRGKPYHISALYVVDLDVFRKHAIGDELRGVYDQLSRDPNSLSNLDQDLPNYAQNSIPIHSLPQDWLWCESWCSDKSKETAKTIDLCNNPEHKENKLTMAKRIIDGLPLFPESWVQLDDEVKNATAA</sequence>
<dbReference type="Pfam" id="PF18404">
    <property type="entry name" value="Glyco_transf_24"/>
    <property type="match status" value="1"/>
</dbReference>
<dbReference type="InterPro" id="IPR040497">
    <property type="entry name" value="Glyco_transf_24"/>
</dbReference>
<evidence type="ECO:0000256" key="5">
    <source>
        <dbReference type="ARBA" id="ARBA00023180"/>
    </source>
</evidence>
<dbReference type="SUPFAM" id="SSF53448">
    <property type="entry name" value="Nucleotide-diphospho-sugar transferases"/>
    <property type="match status" value="1"/>
</dbReference>
<feature type="domain" description="Glucosyltransferase 24 catalytic" evidence="11">
    <location>
        <begin position="1217"/>
        <end position="1489"/>
    </location>
</feature>
<dbReference type="InterPro" id="IPR040693">
    <property type="entry name" value="UGGT_TRXL_1"/>
</dbReference>
<evidence type="ECO:0000256" key="7">
    <source>
        <dbReference type="SAM" id="SignalP"/>
    </source>
</evidence>
<feature type="domain" description="UGGT thioredoxin-like" evidence="9">
    <location>
        <begin position="329"/>
        <end position="451"/>
    </location>
</feature>
<dbReference type="Gene3D" id="3.90.550.10">
    <property type="entry name" value="Spore Coat Polysaccharide Biosynthesis Protein SpsA, Chain A"/>
    <property type="match status" value="1"/>
</dbReference>
<proteinExistence type="predicted"/>
<dbReference type="PANTHER" id="PTHR11226">
    <property type="entry name" value="UDP-GLUCOSE GLYCOPROTEIN:GLUCOSYLTRANSFERASE"/>
    <property type="match status" value="1"/>
</dbReference>
<accession>A0ABR1FQV1</accession>
<evidence type="ECO:0000256" key="4">
    <source>
        <dbReference type="ARBA" id="ARBA00022824"/>
    </source>
</evidence>
<reference evidence="12 13" key="1">
    <citation type="submission" date="2024-03" db="EMBL/GenBank/DDBJ databases">
        <title>Aureococcus anophagefferens CCMP1851 and Kratosvirus quantuckense: Draft genome of a second virus-susceptible host strain in the model system.</title>
        <authorList>
            <person name="Chase E."/>
            <person name="Truchon A.R."/>
            <person name="Schepens W."/>
            <person name="Wilhelm S.W."/>
        </authorList>
    </citation>
    <scope>NUCLEOTIDE SEQUENCE [LARGE SCALE GENOMIC DNA]</scope>
    <source>
        <strain evidence="12 13">CCMP1851</strain>
    </source>
</reference>
<feature type="signal peptide" evidence="7">
    <location>
        <begin position="1"/>
        <end position="21"/>
    </location>
</feature>
<evidence type="ECO:0000259" key="8">
    <source>
        <dbReference type="Pfam" id="PF18400"/>
    </source>
</evidence>
<feature type="compositionally biased region" description="Low complexity" evidence="6">
    <location>
        <begin position="790"/>
        <end position="803"/>
    </location>
</feature>
<keyword evidence="5" id="KW-0325">Glycoprotein</keyword>
<evidence type="ECO:0000256" key="2">
    <source>
        <dbReference type="ARBA" id="ARBA00004319"/>
    </source>
</evidence>
<evidence type="ECO:0000256" key="3">
    <source>
        <dbReference type="ARBA" id="ARBA00022729"/>
    </source>
</evidence>
<evidence type="ECO:0000259" key="9">
    <source>
        <dbReference type="Pfam" id="PF18401"/>
    </source>
</evidence>
<feature type="chain" id="PRO_5046654924" evidence="7">
    <location>
        <begin position="22"/>
        <end position="1494"/>
    </location>
</feature>
<dbReference type="EMBL" id="JBBJCI010000288">
    <property type="protein sequence ID" value="KAK7235953.1"/>
    <property type="molecule type" value="Genomic_DNA"/>
</dbReference>
<gene>
    <name evidence="12" type="ORF">SO694_00065119</name>
</gene>
<dbReference type="InterPro" id="IPR040692">
    <property type="entry name" value="UGGT_TRXL_3"/>
</dbReference>
<organism evidence="12 13">
    <name type="scientific">Aureococcus anophagefferens</name>
    <name type="common">Harmful bloom alga</name>
    <dbReference type="NCBI Taxonomy" id="44056"/>
    <lineage>
        <taxon>Eukaryota</taxon>
        <taxon>Sar</taxon>
        <taxon>Stramenopiles</taxon>
        <taxon>Ochrophyta</taxon>
        <taxon>Pelagophyceae</taxon>
        <taxon>Pelagomonadales</taxon>
        <taxon>Pelagomonadaceae</taxon>
        <taxon>Aureococcus</taxon>
    </lineage>
</organism>
<comment type="cofactor">
    <cofactor evidence="1">
        <name>Ca(2+)</name>
        <dbReference type="ChEBI" id="CHEBI:29108"/>
    </cofactor>
</comment>
<dbReference type="Proteomes" id="UP001363151">
    <property type="component" value="Unassembled WGS sequence"/>
</dbReference>
<dbReference type="Pfam" id="PF06427">
    <property type="entry name" value="UDP-g_GGTase"/>
    <property type="match status" value="1"/>
</dbReference>
<keyword evidence="4" id="KW-0256">Endoplasmic reticulum</keyword>
<comment type="caution">
    <text evidence="12">The sequence shown here is derived from an EMBL/GenBank/DDBJ whole genome shotgun (WGS) entry which is preliminary data.</text>
</comment>
<evidence type="ECO:0000313" key="12">
    <source>
        <dbReference type="EMBL" id="KAK7235953.1"/>
    </source>
</evidence>
<feature type="region of interest" description="Disordered" evidence="6">
    <location>
        <begin position="771"/>
        <end position="825"/>
    </location>
</feature>
<evidence type="ECO:0000256" key="1">
    <source>
        <dbReference type="ARBA" id="ARBA00001913"/>
    </source>
</evidence>
<keyword evidence="3 7" id="KW-0732">Signal</keyword>
<dbReference type="InterPro" id="IPR040694">
    <property type="entry name" value="UGGT_TRXL_2"/>
</dbReference>
<protein>
    <submittedName>
        <fullName evidence="12">UDP-glucose:glycoprotein glucosyltransferase</fullName>
    </submittedName>
</protein>
<feature type="compositionally biased region" description="Basic residues" evidence="6">
    <location>
        <begin position="804"/>
        <end position="815"/>
    </location>
</feature>
<evidence type="ECO:0000259" key="11">
    <source>
        <dbReference type="Pfam" id="PF18404"/>
    </source>
</evidence>